<dbReference type="Pfam" id="PF16757">
    <property type="entry name" value="Fucosidase_C"/>
    <property type="match status" value="1"/>
</dbReference>
<comment type="similarity">
    <text evidence="2">Belongs to the glycosyl hydrolase 29 family.</text>
</comment>
<evidence type="ECO:0000256" key="7">
    <source>
        <dbReference type="SAM" id="SignalP"/>
    </source>
</evidence>
<dbReference type="OrthoDB" id="5526311at2"/>
<evidence type="ECO:0000256" key="5">
    <source>
        <dbReference type="ARBA" id="ARBA00022801"/>
    </source>
</evidence>
<evidence type="ECO:0000256" key="6">
    <source>
        <dbReference type="ARBA" id="ARBA00023295"/>
    </source>
</evidence>
<dbReference type="RefSeq" id="WP_146349674.1">
    <property type="nucleotide sequence ID" value="NZ_VOBR01000003.1"/>
</dbReference>
<reference evidence="10 11" key="1">
    <citation type="submission" date="2019-07" db="EMBL/GenBank/DDBJ databases">
        <title>Lentzea xizangensis sp. nov., isolated from Qinghai-Tibetan Plateau Soils.</title>
        <authorList>
            <person name="Huang J."/>
        </authorList>
    </citation>
    <scope>NUCLEOTIDE SEQUENCE [LARGE SCALE GENOMIC DNA]</scope>
    <source>
        <strain evidence="10 11">FXJ1.1311</strain>
    </source>
</reference>
<sequence>MKRAFATSMVLLASLLTAAAATAAPAPHPLPVALDRYFDNDGIDTAQLKDGNFDGSGHTFPSEALPTGRIVVDGIPHQFPAHQGKNNVVALGQRIELPKGNYVSAHFLLASSWDGASGTATVHYADGSTTTAGLGAADWYSGSGPVSAPYRYTPTGVDQHPVSIATAQVWADPKREAVAITLPVTHPAEEGKSALHVFALTMQPVTHGKALAVRGARSTTKIPGRGAQAVEATVVNLGDTWLDDVSVHLNAPGAITVKPAFVTRLAPGEEARVRIGVTTTRKSTVDGTVVARAIGARAEQNAKFTLGVADYQPTDASLGTHESPYWFDDAKFGIFIHWGLYSAPAWSPPGEQYAEWYWQWMQDPKNAVHPYHAQNFGKDFSYDEFIEQFTAAKFDPKDWVQLFEQAGARYYVLTSKHHEGFALWDSKVSGRDSVDLGPKRDLVKELFDASRKYTPQLRNGLYFSMPEWFNPDKPWSGHGPRNPYTGAAEPYTGYQAGRDFVKDYQGPQMTELVDGYDPDVIWCDIGGANDSRRVFADYFNKAKNRPRPKDVTVDDRCGIPTHDFTTPEYASYPNTVVQKWEASRGLDPRSYGWNRATPDHMYMTANEVVDTLVDTTSKNGNFLLDIGPRADGTIPEIMQQRLRETGAWLRTNGESIYGTTYWSRMAQQGNLRFTVKQNEAFYVTSLVDPGSRLVVDAPVPIKPGDRVTLLGHDQPLTWGWQGGKLTVDLPANAGQHAWVFKIGPKQG</sequence>
<protein>
    <recommendedName>
        <fullName evidence="3">alpha-L-fucosidase</fullName>
        <ecNumber evidence="3">3.2.1.51</ecNumber>
    </recommendedName>
</protein>
<dbReference type="GO" id="GO:0005764">
    <property type="term" value="C:lysosome"/>
    <property type="evidence" value="ECO:0007669"/>
    <property type="project" value="TreeGrafter"/>
</dbReference>
<dbReference type="PANTHER" id="PTHR10030">
    <property type="entry name" value="ALPHA-L-FUCOSIDASE"/>
    <property type="match status" value="1"/>
</dbReference>
<dbReference type="GO" id="GO:0016139">
    <property type="term" value="P:glycoside catabolic process"/>
    <property type="evidence" value="ECO:0007669"/>
    <property type="project" value="TreeGrafter"/>
</dbReference>
<dbReference type="Gene3D" id="2.60.40.1180">
    <property type="entry name" value="Golgi alpha-mannosidase II"/>
    <property type="match status" value="1"/>
</dbReference>
<comment type="function">
    <text evidence="1">Alpha-L-fucosidase is responsible for hydrolyzing the alpha-1,6-linked fucose joined to the reducing-end N-acetylglucosamine of the carbohydrate moieties of glycoproteins.</text>
</comment>
<keyword evidence="5" id="KW-0378">Hydrolase</keyword>
<dbReference type="Gene3D" id="3.20.20.80">
    <property type="entry name" value="Glycosidases"/>
    <property type="match status" value="1"/>
</dbReference>
<feature type="domain" description="Alpha-L-fucosidase C-terminal" evidence="9">
    <location>
        <begin position="668"/>
        <end position="742"/>
    </location>
</feature>
<evidence type="ECO:0000256" key="3">
    <source>
        <dbReference type="ARBA" id="ARBA00012662"/>
    </source>
</evidence>
<feature type="chain" id="PRO_5022003386" description="alpha-L-fucosidase" evidence="7">
    <location>
        <begin position="24"/>
        <end position="747"/>
    </location>
</feature>
<proteinExistence type="inferred from homology"/>
<dbReference type="SMART" id="SM00812">
    <property type="entry name" value="Alpha_L_fucos"/>
    <property type="match status" value="1"/>
</dbReference>
<dbReference type="EMBL" id="VOBR01000003">
    <property type="protein sequence ID" value="TWP53263.1"/>
    <property type="molecule type" value="Genomic_DNA"/>
</dbReference>
<feature type="domain" description="Glycoside hydrolase family 29 N-terminal" evidence="8">
    <location>
        <begin position="309"/>
        <end position="654"/>
    </location>
</feature>
<dbReference type="InterPro" id="IPR016286">
    <property type="entry name" value="FUC_metazoa-typ"/>
</dbReference>
<dbReference type="Pfam" id="PF01120">
    <property type="entry name" value="Alpha_L_fucos"/>
    <property type="match status" value="1"/>
</dbReference>
<dbReference type="SUPFAM" id="SSF51445">
    <property type="entry name" value="(Trans)glycosidases"/>
    <property type="match status" value="1"/>
</dbReference>
<dbReference type="InterPro" id="IPR017853">
    <property type="entry name" value="GH"/>
</dbReference>
<comment type="caution">
    <text evidence="10">The sequence shown here is derived from an EMBL/GenBank/DDBJ whole genome shotgun (WGS) entry which is preliminary data.</text>
</comment>
<dbReference type="InterPro" id="IPR013780">
    <property type="entry name" value="Glyco_hydro_b"/>
</dbReference>
<dbReference type="PANTHER" id="PTHR10030:SF37">
    <property type="entry name" value="ALPHA-L-FUCOSIDASE-RELATED"/>
    <property type="match status" value="1"/>
</dbReference>
<dbReference type="EC" id="3.2.1.51" evidence="3"/>
<gene>
    <name evidence="10" type="ORF">FKR81_04650</name>
</gene>
<evidence type="ECO:0000256" key="1">
    <source>
        <dbReference type="ARBA" id="ARBA00004071"/>
    </source>
</evidence>
<evidence type="ECO:0000259" key="8">
    <source>
        <dbReference type="Pfam" id="PF01120"/>
    </source>
</evidence>
<dbReference type="GO" id="GO:0006004">
    <property type="term" value="P:fucose metabolic process"/>
    <property type="evidence" value="ECO:0007669"/>
    <property type="project" value="InterPro"/>
</dbReference>
<dbReference type="AlphaFoldDB" id="A0A563F048"/>
<keyword evidence="11" id="KW-1185">Reference proteome</keyword>
<dbReference type="Proteomes" id="UP000316639">
    <property type="component" value="Unassembled WGS sequence"/>
</dbReference>
<evidence type="ECO:0000313" key="11">
    <source>
        <dbReference type="Proteomes" id="UP000316639"/>
    </source>
</evidence>
<dbReference type="InterPro" id="IPR031919">
    <property type="entry name" value="Fucosidase_C"/>
</dbReference>
<keyword evidence="4 7" id="KW-0732">Signal</keyword>
<keyword evidence="6" id="KW-0326">Glycosidase</keyword>
<evidence type="ECO:0000256" key="4">
    <source>
        <dbReference type="ARBA" id="ARBA00022729"/>
    </source>
</evidence>
<evidence type="ECO:0000313" key="10">
    <source>
        <dbReference type="EMBL" id="TWP53263.1"/>
    </source>
</evidence>
<evidence type="ECO:0000259" key="9">
    <source>
        <dbReference type="Pfam" id="PF16757"/>
    </source>
</evidence>
<organism evidence="10 11">
    <name type="scientific">Lentzea tibetensis</name>
    <dbReference type="NCBI Taxonomy" id="2591470"/>
    <lineage>
        <taxon>Bacteria</taxon>
        <taxon>Bacillati</taxon>
        <taxon>Actinomycetota</taxon>
        <taxon>Actinomycetes</taxon>
        <taxon>Pseudonocardiales</taxon>
        <taxon>Pseudonocardiaceae</taxon>
        <taxon>Lentzea</taxon>
    </lineage>
</organism>
<feature type="signal peptide" evidence="7">
    <location>
        <begin position="1"/>
        <end position="23"/>
    </location>
</feature>
<evidence type="ECO:0000256" key="2">
    <source>
        <dbReference type="ARBA" id="ARBA00007951"/>
    </source>
</evidence>
<dbReference type="PRINTS" id="PR00741">
    <property type="entry name" value="GLHYDRLASE29"/>
</dbReference>
<dbReference type="InterPro" id="IPR057739">
    <property type="entry name" value="Glyco_hydro_29_N"/>
</dbReference>
<dbReference type="InterPro" id="IPR000933">
    <property type="entry name" value="Glyco_hydro_29"/>
</dbReference>
<dbReference type="GO" id="GO:0004560">
    <property type="term" value="F:alpha-L-fucosidase activity"/>
    <property type="evidence" value="ECO:0007669"/>
    <property type="project" value="InterPro"/>
</dbReference>
<accession>A0A563F048</accession>
<name>A0A563F048_9PSEU</name>